<keyword evidence="2" id="KW-0472">Membrane</keyword>
<feature type="transmembrane region" description="Helical" evidence="2">
    <location>
        <begin position="63"/>
        <end position="84"/>
    </location>
</feature>
<gene>
    <name evidence="3" type="ORF">Daesc_003408</name>
</gene>
<protein>
    <submittedName>
        <fullName evidence="3">Uncharacterized protein</fullName>
    </submittedName>
</protein>
<feature type="region of interest" description="Disordered" evidence="1">
    <location>
        <begin position="1"/>
        <end position="59"/>
    </location>
</feature>
<feature type="compositionally biased region" description="Low complexity" evidence="1">
    <location>
        <begin position="45"/>
        <end position="58"/>
    </location>
</feature>
<reference evidence="3 4" key="1">
    <citation type="journal article" date="2024" name="Front Chem Biol">
        <title>Unveiling the potential of Daldinia eschscholtzii MFLUCC 19-0629 through bioactivity and bioinformatics studies for enhanced sustainable agriculture production.</title>
        <authorList>
            <person name="Brooks S."/>
            <person name="Weaver J.A."/>
            <person name="Klomchit A."/>
            <person name="Alharthi S.A."/>
            <person name="Onlamun T."/>
            <person name="Nurani R."/>
            <person name="Vong T.K."/>
            <person name="Alberti F."/>
            <person name="Greco C."/>
        </authorList>
    </citation>
    <scope>NUCLEOTIDE SEQUENCE [LARGE SCALE GENOMIC DNA]</scope>
    <source>
        <strain evidence="3">MFLUCC 19-0629</strain>
    </source>
</reference>
<organism evidence="3 4">
    <name type="scientific">Daldinia eschscholtzii</name>
    <dbReference type="NCBI Taxonomy" id="292717"/>
    <lineage>
        <taxon>Eukaryota</taxon>
        <taxon>Fungi</taxon>
        <taxon>Dikarya</taxon>
        <taxon>Ascomycota</taxon>
        <taxon>Pezizomycotina</taxon>
        <taxon>Sordariomycetes</taxon>
        <taxon>Xylariomycetidae</taxon>
        <taxon>Xylariales</taxon>
        <taxon>Hypoxylaceae</taxon>
        <taxon>Daldinia</taxon>
    </lineage>
</organism>
<keyword evidence="2" id="KW-1133">Transmembrane helix</keyword>
<feature type="region of interest" description="Disordered" evidence="1">
    <location>
        <begin position="92"/>
        <end position="113"/>
    </location>
</feature>
<accession>A0AAX6MTD4</accession>
<comment type="caution">
    <text evidence="3">The sequence shown here is derived from an EMBL/GenBank/DDBJ whole genome shotgun (WGS) entry which is preliminary data.</text>
</comment>
<feature type="region of interest" description="Disordered" evidence="1">
    <location>
        <begin position="190"/>
        <end position="209"/>
    </location>
</feature>
<name>A0AAX6MTD4_9PEZI</name>
<feature type="compositionally biased region" description="Basic and acidic residues" evidence="1">
    <location>
        <begin position="102"/>
        <end position="113"/>
    </location>
</feature>
<keyword evidence="2" id="KW-0812">Transmembrane</keyword>
<evidence type="ECO:0000313" key="3">
    <source>
        <dbReference type="EMBL" id="KAK6955764.1"/>
    </source>
</evidence>
<evidence type="ECO:0000256" key="2">
    <source>
        <dbReference type="SAM" id="Phobius"/>
    </source>
</evidence>
<dbReference type="Proteomes" id="UP001369815">
    <property type="component" value="Unassembled WGS sequence"/>
</dbReference>
<proteinExistence type="predicted"/>
<feature type="compositionally biased region" description="Low complexity" evidence="1">
    <location>
        <begin position="18"/>
        <end position="35"/>
    </location>
</feature>
<keyword evidence="4" id="KW-1185">Reference proteome</keyword>
<dbReference type="AlphaFoldDB" id="A0AAX6MTD4"/>
<sequence length="209" mass="22389">MGQTMAKEIDEGRVTANSASAPLPATSITTPTASAVLPNTNQPISTTSGDDSPSSTSSKEVPIGAIVGGVIGGLILAGLLYFILSRRRKAQQNSQPTPTAIVHHENSHNPYDDDYKKVELDASARDPRSELEGTRVSTYGAGIYSQKAELEGTRGVNDVSAYVKNKVELEARHIHVAELEAIPYSVLAKEETPQSPTVKHEWSPTRRLG</sequence>
<dbReference type="EMBL" id="JBANMG010000003">
    <property type="protein sequence ID" value="KAK6955764.1"/>
    <property type="molecule type" value="Genomic_DNA"/>
</dbReference>
<evidence type="ECO:0000256" key="1">
    <source>
        <dbReference type="SAM" id="MobiDB-lite"/>
    </source>
</evidence>
<evidence type="ECO:0000313" key="4">
    <source>
        <dbReference type="Proteomes" id="UP001369815"/>
    </source>
</evidence>